<evidence type="ECO:0000313" key="3">
    <source>
        <dbReference type="Proteomes" id="UP000076744"/>
    </source>
</evidence>
<dbReference type="Proteomes" id="UP000076744">
    <property type="component" value="Unassembled WGS sequence"/>
</dbReference>
<evidence type="ECO:0000256" key="1">
    <source>
        <dbReference type="SAM" id="MobiDB-lite"/>
    </source>
</evidence>
<feature type="region of interest" description="Disordered" evidence="1">
    <location>
        <begin position="25"/>
        <end position="54"/>
    </location>
</feature>
<evidence type="ECO:0000313" key="2">
    <source>
        <dbReference type="EMBL" id="OAA63937.1"/>
    </source>
</evidence>
<name>A0A167WLH0_CORFA</name>
<protein>
    <submittedName>
        <fullName evidence="2">Uncharacterized protein</fullName>
    </submittedName>
</protein>
<sequence>MPLDGDDNNDNNDSDDTLDAVAIKEKEAADGQDDRVWHQERSPDKASDTSSLSRLGASLARRQLSALPLSTEGIVKGQL</sequence>
<gene>
    <name evidence="2" type="ORF">ISF_04646</name>
</gene>
<feature type="compositionally biased region" description="Basic and acidic residues" evidence="1">
    <location>
        <begin position="25"/>
        <end position="47"/>
    </location>
</feature>
<dbReference type="GeneID" id="30020938"/>
<dbReference type="AlphaFoldDB" id="A0A167WLH0"/>
<feature type="region of interest" description="Disordered" evidence="1">
    <location>
        <begin position="1"/>
        <end position="20"/>
    </location>
</feature>
<accession>A0A167WLH0</accession>
<reference evidence="2 3" key="1">
    <citation type="journal article" date="2016" name="Genome Biol. Evol.">
        <title>Divergent and convergent evolution of fungal pathogenicity.</title>
        <authorList>
            <person name="Shang Y."/>
            <person name="Xiao G."/>
            <person name="Zheng P."/>
            <person name="Cen K."/>
            <person name="Zhan S."/>
            <person name="Wang C."/>
        </authorList>
    </citation>
    <scope>NUCLEOTIDE SEQUENCE [LARGE SCALE GENOMIC DNA]</scope>
    <source>
        <strain evidence="2 3">ARSEF 2679</strain>
    </source>
</reference>
<organism evidence="2 3">
    <name type="scientific">Cordyceps fumosorosea (strain ARSEF 2679)</name>
    <name type="common">Isaria fumosorosea</name>
    <dbReference type="NCBI Taxonomy" id="1081104"/>
    <lineage>
        <taxon>Eukaryota</taxon>
        <taxon>Fungi</taxon>
        <taxon>Dikarya</taxon>
        <taxon>Ascomycota</taxon>
        <taxon>Pezizomycotina</taxon>
        <taxon>Sordariomycetes</taxon>
        <taxon>Hypocreomycetidae</taxon>
        <taxon>Hypocreales</taxon>
        <taxon>Cordycipitaceae</taxon>
        <taxon>Cordyceps</taxon>
    </lineage>
</organism>
<keyword evidence="3" id="KW-1185">Reference proteome</keyword>
<dbReference type="EMBL" id="AZHB01000010">
    <property type="protein sequence ID" value="OAA63937.1"/>
    <property type="molecule type" value="Genomic_DNA"/>
</dbReference>
<comment type="caution">
    <text evidence="2">The sequence shown here is derived from an EMBL/GenBank/DDBJ whole genome shotgun (WGS) entry which is preliminary data.</text>
</comment>
<feature type="compositionally biased region" description="Acidic residues" evidence="1">
    <location>
        <begin position="1"/>
        <end position="18"/>
    </location>
</feature>
<dbReference type="RefSeq" id="XP_018704586.1">
    <property type="nucleotide sequence ID" value="XM_018848252.1"/>
</dbReference>
<proteinExistence type="predicted"/>